<accession>A0A1W1CJ04</accession>
<name>A0A1W1CJ04_9ZZZZ</name>
<protein>
    <submittedName>
        <fullName evidence="1">Uncharacterized protein</fullName>
    </submittedName>
</protein>
<proteinExistence type="predicted"/>
<organism evidence="1">
    <name type="scientific">hydrothermal vent metagenome</name>
    <dbReference type="NCBI Taxonomy" id="652676"/>
    <lineage>
        <taxon>unclassified sequences</taxon>
        <taxon>metagenomes</taxon>
        <taxon>ecological metagenomes</taxon>
    </lineage>
</organism>
<evidence type="ECO:0000313" key="1">
    <source>
        <dbReference type="EMBL" id="SFV65860.1"/>
    </source>
</evidence>
<sequence>MSITYEKNEARFTSVIYEDEVVSFRDFLQGKAGEEISLNFTECEDIHLAVLQLVMAYKKNYTCSYNFNEKKRLYQTVLEGFDPSENHCS</sequence>
<dbReference type="EMBL" id="FPHF01000089">
    <property type="protein sequence ID" value="SFV65860.1"/>
    <property type="molecule type" value="Genomic_DNA"/>
</dbReference>
<dbReference type="AlphaFoldDB" id="A0A1W1CJ04"/>
<reference evidence="1" key="1">
    <citation type="submission" date="2016-10" db="EMBL/GenBank/DDBJ databases">
        <authorList>
            <person name="de Groot N.N."/>
        </authorList>
    </citation>
    <scope>NUCLEOTIDE SEQUENCE</scope>
</reference>
<gene>
    <name evidence="1" type="ORF">MNB_SM-4-1031</name>
</gene>